<keyword evidence="3" id="KW-0472">Membrane</keyword>
<keyword evidence="5" id="KW-1185">Reference proteome</keyword>
<evidence type="ECO:0000313" key="5">
    <source>
        <dbReference type="Proteomes" id="UP000834106"/>
    </source>
</evidence>
<feature type="transmembrane region" description="Helical" evidence="3">
    <location>
        <begin position="39"/>
        <end position="60"/>
    </location>
</feature>
<feature type="transmembrane region" description="Helical" evidence="3">
    <location>
        <begin position="81"/>
        <end position="100"/>
    </location>
</feature>
<dbReference type="Proteomes" id="UP000834106">
    <property type="component" value="Chromosome 23"/>
</dbReference>
<reference evidence="4" key="1">
    <citation type="submission" date="2023-05" db="EMBL/GenBank/DDBJ databases">
        <authorList>
            <person name="Huff M."/>
        </authorList>
    </citation>
    <scope>NUCLEOTIDE SEQUENCE</scope>
</reference>
<organism evidence="4 5">
    <name type="scientific">Fraxinus pennsylvanica</name>
    <dbReference type="NCBI Taxonomy" id="56036"/>
    <lineage>
        <taxon>Eukaryota</taxon>
        <taxon>Viridiplantae</taxon>
        <taxon>Streptophyta</taxon>
        <taxon>Embryophyta</taxon>
        <taxon>Tracheophyta</taxon>
        <taxon>Spermatophyta</taxon>
        <taxon>Magnoliopsida</taxon>
        <taxon>eudicotyledons</taxon>
        <taxon>Gunneridae</taxon>
        <taxon>Pentapetalae</taxon>
        <taxon>asterids</taxon>
        <taxon>lamiids</taxon>
        <taxon>Lamiales</taxon>
        <taxon>Oleaceae</taxon>
        <taxon>Oleeae</taxon>
        <taxon>Fraxinus</taxon>
    </lineage>
</organism>
<dbReference type="GO" id="GO:0006865">
    <property type="term" value="P:amino acid transport"/>
    <property type="evidence" value="ECO:0007669"/>
    <property type="project" value="UniProtKB-KW"/>
</dbReference>
<accession>A0AAD2EDH7</accession>
<proteinExistence type="predicted"/>
<dbReference type="PANTHER" id="PTHR48017">
    <property type="entry name" value="OS05G0424000 PROTEIN-RELATED"/>
    <property type="match status" value="1"/>
</dbReference>
<evidence type="ECO:0000256" key="2">
    <source>
        <dbReference type="ARBA" id="ARBA00023277"/>
    </source>
</evidence>
<name>A0AAD2EDH7_9LAMI</name>
<keyword evidence="1" id="KW-0813">Transport</keyword>
<dbReference type="Pfam" id="PF05691">
    <property type="entry name" value="Raffinose_syn"/>
    <property type="match status" value="1"/>
</dbReference>
<protein>
    <submittedName>
        <fullName evidence="4">Uncharacterized protein</fullName>
    </submittedName>
</protein>
<keyword evidence="3" id="KW-0812">Transmembrane</keyword>
<evidence type="ECO:0000256" key="1">
    <source>
        <dbReference type="ARBA" id="ARBA00022448"/>
    </source>
</evidence>
<evidence type="ECO:0000256" key="3">
    <source>
        <dbReference type="SAM" id="Phobius"/>
    </source>
</evidence>
<dbReference type="InterPro" id="IPR008811">
    <property type="entry name" value="Glycosyl_hydrolases_36"/>
</dbReference>
<feature type="transmembrane region" description="Helical" evidence="3">
    <location>
        <begin position="120"/>
        <end position="141"/>
    </location>
</feature>
<dbReference type="AlphaFoldDB" id="A0AAD2EDH7"/>
<sequence length="297" mass="32705">MSFTYATIGSALGLAKVIENGEIKGSIGGVPTSNPTKKVWAVSQALGDIAFAFPFSVIFLEIQDTLRSNPPEKVTMKKASIMAVCTTTFFNLCCGGLGYAAFGNSTPGNLLTGFGFYEPYWLIDFANACVFLHLVGGYQVFSQPLFAITERWIIKKFPNCRTLHEDYNPKLIPGLRLNLLRLCFRTAYVAFTTGFAILFPDKPGHHDFFVLKKLVLPDGSTLRAKLPGRPTRDCLFSDPTRDGKSLLKIWNMNDFTGILGVFNCQGAAWCRVSTKNLVHNEQPGAVSCTIQAKDVHI</sequence>
<evidence type="ECO:0000313" key="4">
    <source>
        <dbReference type="EMBL" id="CAI9787827.1"/>
    </source>
</evidence>
<keyword evidence="2" id="KW-0119">Carbohydrate metabolism</keyword>
<dbReference type="GO" id="GO:0016020">
    <property type="term" value="C:membrane"/>
    <property type="evidence" value="ECO:0007669"/>
    <property type="project" value="UniProtKB-SubCell"/>
</dbReference>
<dbReference type="EMBL" id="OU503058">
    <property type="protein sequence ID" value="CAI9787827.1"/>
    <property type="molecule type" value="Genomic_DNA"/>
</dbReference>
<gene>
    <name evidence="4" type="ORF">FPE_LOCUS35257</name>
</gene>
<keyword evidence="3" id="KW-1133">Transmembrane helix</keyword>